<evidence type="ECO:0000256" key="1">
    <source>
        <dbReference type="SAM" id="MobiDB-lite"/>
    </source>
</evidence>
<protein>
    <submittedName>
        <fullName evidence="2">Uncharacterized protein</fullName>
    </submittedName>
</protein>
<feature type="region of interest" description="Disordered" evidence="1">
    <location>
        <begin position="33"/>
        <end position="55"/>
    </location>
</feature>
<dbReference type="EMBL" id="CP011312">
    <property type="protein sequence ID" value="AKE40619.1"/>
    <property type="molecule type" value="Genomic_DNA"/>
</dbReference>
<evidence type="ECO:0000313" key="2">
    <source>
        <dbReference type="EMBL" id="AKE40619.1"/>
    </source>
</evidence>
<dbReference type="Proteomes" id="UP000033457">
    <property type="component" value="Chromosome"/>
</dbReference>
<name>A0A0F6TCE6_9CORY</name>
<dbReference type="RefSeq" id="WP_046438728.1">
    <property type="nucleotide sequence ID" value="NZ_CP011312.1"/>
</dbReference>
<sequence>MEYEEFIERFRKQTEQRVAAFERALDQARLTKKEVEESIAEKTEKTKKSRQRSAVNNDLAATMDYTRCENDVAEAVAATMVHTRRRPRGVRGILKQI</sequence>
<gene>
    <name evidence="2" type="ORF">UL82_01970</name>
</gene>
<dbReference type="HOGENOM" id="CLU_2342023_0_0_11"/>
<evidence type="ECO:0000313" key="3">
    <source>
        <dbReference type="Proteomes" id="UP000033457"/>
    </source>
</evidence>
<dbReference type="AlphaFoldDB" id="A0A0F6TCE6"/>
<dbReference type="STRING" id="35755.UL82_01970"/>
<keyword evidence="3" id="KW-1185">Reference proteome</keyword>
<organism evidence="2 3">
    <name type="scientific">Corynebacterium kutscheri</name>
    <dbReference type="NCBI Taxonomy" id="35755"/>
    <lineage>
        <taxon>Bacteria</taxon>
        <taxon>Bacillati</taxon>
        <taxon>Actinomycetota</taxon>
        <taxon>Actinomycetes</taxon>
        <taxon>Mycobacteriales</taxon>
        <taxon>Corynebacteriaceae</taxon>
        <taxon>Corynebacterium</taxon>
    </lineage>
</organism>
<feature type="compositionally biased region" description="Basic and acidic residues" evidence="1">
    <location>
        <begin position="33"/>
        <end position="46"/>
    </location>
</feature>
<dbReference type="KEGG" id="cku:UL82_01970"/>
<proteinExistence type="predicted"/>
<reference evidence="2 3" key="1">
    <citation type="journal article" date="2015" name="Genome Announc.">
        <title>Complete Genome Sequence of Corynebacterium kutscheri DSM 20755, a Corynebacterial Type Strain with Remarkably Low G+C Content of Chromosomal DNA.</title>
        <authorList>
            <person name="Ruckert C."/>
            <person name="Albersmeier A."/>
            <person name="Winkler A."/>
            <person name="Tauch A."/>
        </authorList>
    </citation>
    <scope>NUCLEOTIDE SEQUENCE [LARGE SCALE GENOMIC DNA]</scope>
    <source>
        <strain evidence="2 3">DSM 20755</strain>
    </source>
</reference>
<accession>A0A0F6TCE6</accession>